<evidence type="ECO:0000313" key="4">
    <source>
        <dbReference type="EMBL" id="KAA6350730.1"/>
    </source>
</evidence>
<gene>
    <name evidence="4" type="ORF">EZS27_001958</name>
</gene>
<dbReference type="PANTHER" id="PTHR30469">
    <property type="entry name" value="MULTIDRUG RESISTANCE PROTEIN MDTA"/>
    <property type="match status" value="1"/>
</dbReference>
<protein>
    <submittedName>
        <fullName evidence="4">Uncharacterized protein</fullName>
    </submittedName>
</protein>
<feature type="domain" description="YknX-like C-terminal permuted SH3-like" evidence="3">
    <location>
        <begin position="337"/>
        <end position="404"/>
    </location>
</feature>
<dbReference type="InterPro" id="IPR058637">
    <property type="entry name" value="YknX-like_C"/>
</dbReference>
<dbReference type="Gene3D" id="2.40.420.20">
    <property type="match status" value="1"/>
</dbReference>
<feature type="domain" description="Multidrug resistance protein MdtA-like barrel-sandwich hybrid" evidence="2">
    <location>
        <begin position="128"/>
        <end position="246"/>
    </location>
</feature>
<evidence type="ECO:0000259" key="2">
    <source>
        <dbReference type="Pfam" id="PF25917"/>
    </source>
</evidence>
<feature type="coiled-coil region" evidence="1">
    <location>
        <begin position="160"/>
        <end position="218"/>
    </location>
</feature>
<evidence type="ECO:0000259" key="3">
    <source>
        <dbReference type="Pfam" id="PF25989"/>
    </source>
</evidence>
<comment type="caution">
    <text evidence="4">The sequence shown here is derived from an EMBL/GenBank/DDBJ whole genome shotgun (WGS) entry which is preliminary data.</text>
</comment>
<sequence length="409" mass="45974">SSYPAGINRFARSVHYFVFNECINSFRRTSHVRNLTYANYFILDKVTGIFPIQFILSGTWQSNIRFYFPWMPIRYEYGFGINFSVTAEKAILQKRGNRTLNVDAMIIKKQFLTDEVEVRGRLLPDEEVDLSFETSGKITEINFKEGTFVKKGQLLAKVNDASLQAQLKRLEVQLKLAEDRVFRQDALLKKEAVSKEAYEQVQTDLETLRADIELIKANIALTELFAPFDGVIGLRQISEGAYATPSTMVAKLTKLSPLKLEFSVNERHAAYMKKGTKVNFHIEGNLKTFNASVYATESKITTVNTLSVRALYPNTDQKLLPGYPAVLKIILHEIPDAIAVPSEAIVPEMGTDKIFVYKGGKAQPAVITKGLRTDAQVQVLEGLHMGDTIITSGTLQLRTGLEVTLDNIY</sequence>
<dbReference type="AlphaFoldDB" id="A0A5J4SZS8"/>
<dbReference type="Gene3D" id="2.40.50.100">
    <property type="match status" value="1"/>
</dbReference>
<feature type="non-terminal residue" evidence="4">
    <location>
        <position position="1"/>
    </location>
</feature>
<dbReference type="InterPro" id="IPR058625">
    <property type="entry name" value="MdtA-like_BSH"/>
</dbReference>
<keyword evidence="1" id="KW-0175">Coiled coil</keyword>
<dbReference type="PANTHER" id="PTHR30469:SF36">
    <property type="entry name" value="BLL3903 PROTEIN"/>
    <property type="match status" value="1"/>
</dbReference>
<dbReference type="Gene3D" id="1.10.287.470">
    <property type="entry name" value="Helix hairpin bin"/>
    <property type="match status" value="1"/>
</dbReference>
<name>A0A5J4SZS8_9ZZZZ</name>
<organism evidence="4">
    <name type="scientific">termite gut metagenome</name>
    <dbReference type="NCBI Taxonomy" id="433724"/>
    <lineage>
        <taxon>unclassified sequences</taxon>
        <taxon>metagenomes</taxon>
        <taxon>organismal metagenomes</taxon>
    </lineage>
</organism>
<accession>A0A5J4SZS8</accession>
<dbReference type="SUPFAM" id="SSF111369">
    <property type="entry name" value="HlyD-like secretion proteins"/>
    <property type="match status" value="1"/>
</dbReference>
<proteinExistence type="predicted"/>
<dbReference type="EMBL" id="SNRY01000024">
    <property type="protein sequence ID" value="KAA6350730.1"/>
    <property type="molecule type" value="Genomic_DNA"/>
</dbReference>
<dbReference type="Gene3D" id="2.40.30.170">
    <property type="match status" value="1"/>
</dbReference>
<dbReference type="GO" id="GO:0015562">
    <property type="term" value="F:efflux transmembrane transporter activity"/>
    <property type="evidence" value="ECO:0007669"/>
    <property type="project" value="TreeGrafter"/>
</dbReference>
<dbReference type="Pfam" id="PF25989">
    <property type="entry name" value="YknX_C"/>
    <property type="match status" value="1"/>
</dbReference>
<dbReference type="Pfam" id="PF25917">
    <property type="entry name" value="BSH_RND"/>
    <property type="match status" value="1"/>
</dbReference>
<dbReference type="InterPro" id="IPR006143">
    <property type="entry name" value="RND_pump_MFP"/>
</dbReference>
<dbReference type="GO" id="GO:1990281">
    <property type="term" value="C:efflux pump complex"/>
    <property type="evidence" value="ECO:0007669"/>
    <property type="project" value="TreeGrafter"/>
</dbReference>
<reference evidence="4" key="1">
    <citation type="submission" date="2019-03" db="EMBL/GenBank/DDBJ databases">
        <title>Single cell metagenomics reveals metabolic interactions within the superorganism composed of flagellate Streblomastix strix and complex community of Bacteroidetes bacteria on its surface.</title>
        <authorList>
            <person name="Treitli S.C."/>
            <person name="Kolisko M."/>
            <person name="Husnik F."/>
            <person name="Keeling P."/>
            <person name="Hampl V."/>
        </authorList>
    </citation>
    <scope>NUCLEOTIDE SEQUENCE</scope>
    <source>
        <strain evidence="4">STM</strain>
    </source>
</reference>
<dbReference type="NCBIfam" id="TIGR01730">
    <property type="entry name" value="RND_mfp"/>
    <property type="match status" value="1"/>
</dbReference>
<evidence type="ECO:0000256" key="1">
    <source>
        <dbReference type="SAM" id="Coils"/>
    </source>
</evidence>